<proteinExistence type="predicted"/>
<dbReference type="RefSeq" id="WP_376801557.1">
    <property type="nucleotide sequence ID" value="NZ_DBNB01000022.1"/>
</dbReference>
<protein>
    <recommendedName>
        <fullName evidence="1">N-acetyltransferase domain-containing protein</fullName>
    </recommendedName>
</protein>
<dbReference type="GO" id="GO:0016747">
    <property type="term" value="F:acyltransferase activity, transferring groups other than amino-acyl groups"/>
    <property type="evidence" value="ECO:0007669"/>
    <property type="project" value="InterPro"/>
</dbReference>
<evidence type="ECO:0000313" key="3">
    <source>
        <dbReference type="Proteomes" id="UP000192872"/>
    </source>
</evidence>
<dbReference type="Proteomes" id="UP000192872">
    <property type="component" value="Unassembled WGS sequence"/>
</dbReference>
<evidence type="ECO:0000259" key="1">
    <source>
        <dbReference type="PROSITE" id="PS51186"/>
    </source>
</evidence>
<reference evidence="2 3" key="1">
    <citation type="journal article" date="2017" name="Water Res.">
        <title>Comammox in drinking water systems.</title>
        <authorList>
            <person name="Wang Y."/>
            <person name="Ma L."/>
            <person name="Mao Y."/>
            <person name="Jiang X."/>
            <person name="Xia Y."/>
            <person name="Yu K."/>
            <person name="Li B."/>
            <person name="Zhang T."/>
        </authorList>
    </citation>
    <scope>NUCLEOTIDE SEQUENCE [LARGE SCALE GENOMIC DNA]</scope>
    <source>
        <strain evidence="2">SG_bin8</strain>
    </source>
</reference>
<dbReference type="EMBL" id="LWDL01000021">
    <property type="protein sequence ID" value="OQW51211.1"/>
    <property type="molecule type" value="Genomic_DNA"/>
</dbReference>
<dbReference type="SUPFAM" id="SSF55729">
    <property type="entry name" value="Acyl-CoA N-acyltransferases (Nat)"/>
    <property type="match status" value="1"/>
</dbReference>
<dbReference type="InterPro" id="IPR000182">
    <property type="entry name" value="GNAT_dom"/>
</dbReference>
<feature type="domain" description="N-acetyltransferase" evidence="1">
    <location>
        <begin position="2"/>
        <end position="149"/>
    </location>
</feature>
<gene>
    <name evidence="2" type="ORF">A4S15_12325</name>
</gene>
<dbReference type="PROSITE" id="PS51186">
    <property type="entry name" value="GNAT"/>
    <property type="match status" value="1"/>
</dbReference>
<dbReference type="STRING" id="1827387.A4S15_12325"/>
<comment type="caution">
    <text evidence="2">The sequence shown here is derived from an EMBL/GenBank/DDBJ whole genome shotgun (WGS) entry which is preliminary data.</text>
</comment>
<organism evidence="2 3">
    <name type="scientific">Candidatus Raskinella chloraquaticus</name>
    <dbReference type="NCBI Taxonomy" id="1951219"/>
    <lineage>
        <taxon>Bacteria</taxon>
        <taxon>Pseudomonadati</taxon>
        <taxon>Pseudomonadota</taxon>
        <taxon>Alphaproteobacteria</taxon>
        <taxon>Hyphomicrobiales</taxon>
        <taxon>Phreatobacteraceae</taxon>
        <taxon>Candidatus Raskinella</taxon>
    </lineage>
</organism>
<dbReference type="AlphaFoldDB" id="A0A1W9HVF7"/>
<name>A0A1W9HVF7_9HYPH</name>
<dbReference type="Pfam" id="PF00583">
    <property type="entry name" value="Acetyltransf_1"/>
    <property type="match status" value="1"/>
</dbReference>
<dbReference type="Gene3D" id="3.40.630.30">
    <property type="match status" value="1"/>
</dbReference>
<accession>A0A1W9HVF7</accession>
<dbReference type="InterPro" id="IPR016181">
    <property type="entry name" value="Acyl_CoA_acyltransferase"/>
</dbReference>
<dbReference type="CDD" id="cd04301">
    <property type="entry name" value="NAT_SF"/>
    <property type="match status" value="1"/>
</dbReference>
<sequence>MLVFDHHTTVDRQGVEDLLDRAFGADRLQKPAQALREGQMPARGLAFLVRDNALPWGSRIVGTLTFWNVLAGPATRALLLGPLAVDPDYQGTGIGRALMLRGLDQARQLGHSAVVLVGDPRYYSRFGFSKAPVERLVMPGDGDERRFLGRELIQGALAHATGFMRPAVRLPTCLTAQAA</sequence>
<evidence type="ECO:0000313" key="2">
    <source>
        <dbReference type="EMBL" id="OQW51211.1"/>
    </source>
</evidence>